<accession>A0A8B6D8V2</accession>
<dbReference type="Proteomes" id="UP000596742">
    <property type="component" value="Unassembled WGS sequence"/>
</dbReference>
<evidence type="ECO:0000256" key="1">
    <source>
        <dbReference type="SAM" id="SignalP"/>
    </source>
</evidence>
<keyword evidence="4" id="KW-1185">Reference proteome</keyword>
<evidence type="ECO:0000259" key="2">
    <source>
        <dbReference type="PROSITE" id="PS50234"/>
    </source>
</evidence>
<evidence type="ECO:0000313" key="4">
    <source>
        <dbReference type="Proteomes" id="UP000596742"/>
    </source>
</evidence>
<keyword evidence="1" id="KW-0732">Signal</keyword>
<comment type="caution">
    <text evidence="3">The sequence shown here is derived from an EMBL/GenBank/DDBJ whole genome shotgun (WGS) entry which is preliminary data.</text>
</comment>
<reference evidence="3" key="1">
    <citation type="submission" date="2018-11" db="EMBL/GenBank/DDBJ databases">
        <authorList>
            <person name="Alioto T."/>
            <person name="Alioto T."/>
        </authorList>
    </citation>
    <scope>NUCLEOTIDE SEQUENCE</scope>
</reference>
<gene>
    <name evidence="3" type="ORF">MGAL_10B005535</name>
</gene>
<feature type="signal peptide" evidence="1">
    <location>
        <begin position="1"/>
        <end position="17"/>
    </location>
</feature>
<proteinExistence type="predicted"/>
<dbReference type="Gene3D" id="3.40.50.410">
    <property type="entry name" value="von Willebrand factor, type A domain"/>
    <property type="match status" value="1"/>
</dbReference>
<dbReference type="InterPro" id="IPR050525">
    <property type="entry name" value="ECM_Assembly_Org"/>
</dbReference>
<dbReference type="CDD" id="cd01450">
    <property type="entry name" value="vWFA_subfamily_ECM"/>
    <property type="match status" value="1"/>
</dbReference>
<dbReference type="PROSITE" id="PS50234">
    <property type="entry name" value="VWFA"/>
    <property type="match status" value="1"/>
</dbReference>
<protein>
    <recommendedName>
        <fullName evidence="2">VWFA domain-containing protein</fullName>
    </recommendedName>
</protein>
<dbReference type="PANTHER" id="PTHR24020:SF20">
    <property type="entry name" value="PH DOMAIN-CONTAINING PROTEIN"/>
    <property type="match status" value="1"/>
</dbReference>
<dbReference type="SUPFAM" id="SSF53300">
    <property type="entry name" value="vWA-like"/>
    <property type="match status" value="1"/>
</dbReference>
<name>A0A8B6D8V2_MYTGA</name>
<feature type="domain" description="VWFA" evidence="2">
    <location>
        <begin position="75"/>
        <end position="249"/>
    </location>
</feature>
<evidence type="ECO:0000313" key="3">
    <source>
        <dbReference type="EMBL" id="VDI16315.1"/>
    </source>
</evidence>
<dbReference type="AlphaFoldDB" id="A0A8B6D8V2"/>
<dbReference type="PANTHER" id="PTHR24020">
    <property type="entry name" value="COLLAGEN ALPHA"/>
    <property type="match status" value="1"/>
</dbReference>
<dbReference type="InterPro" id="IPR036465">
    <property type="entry name" value="vWFA_dom_sf"/>
</dbReference>
<feature type="chain" id="PRO_5032711415" description="VWFA domain-containing protein" evidence="1">
    <location>
        <begin position="18"/>
        <end position="516"/>
    </location>
</feature>
<organism evidence="3 4">
    <name type="scientific">Mytilus galloprovincialis</name>
    <name type="common">Mediterranean mussel</name>
    <dbReference type="NCBI Taxonomy" id="29158"/>
    <lineage>
        <taxon>Eukaryota</taxon>
        <taxon>Metazoa</taxon>
        <taxon>Spiralia</taxon>
        <taxon>Lophotrochozoa</taxon>
        <taxon>Mollusca</taxon>
        <taxon>Bivalvia</taxon>
        <taxon>Autobranchia</taxon>
        <taxon>Pteriomorphia</taxon>
        <taxon>Mytilida</taxon>
        <taxon>Mytiloidea</taxon>
        <taxon>Mytilidae</taxon>
        <taxon>Mytilinae</taxon>
        <taxon>Mytilus</taxon>
    </lineage>
</organism>
<dbReference type="InterPro" id="IPR002035">
    <property type="entry name" value="VWF_A"/>
</dbReference>
<dbReference type="Pfam" id="PF00092">
    <property type="entry name" value="VWA"/>
    <property type="match status" value="1"/>
</dbReference>
<dbReference type="EMBL" id="UYJE01003076">
    <property type="protein sequence ID" value="VDI16315.1"/>
    <property type="molecule type" value="Genomic_DNA"/>
</dbReference>
<dbReference type="OrthoDB" id="6084198at2759"/>
<dbReference type="PRINTS" id="PR00453">
    <property type="entry name" value="VWFADOMAIN"/>
</dbReference>
<sequence length="516" mass="58087">MRTHIIVLSVLLSGVLSVSVVRFSTVSTHNITNTHNSTYHIHNSTSAITNNYPNIKLHNRTTVHQRHGCVNDPADIVFLVDRSGSVKIQNFRRGLNFIKDFAKHYTIGHNNVQIGVVTFANTVRKETSLNQYSNRQALNTAIDRIQYDDVHGTHTSTALQYILDHSFNNKSGERPNVPNFLIVITDGRAWPLEFRPNKEAAQLHQTNIEAFSIGIGNMNPSELRLIGTDDKHVYTVKDHLDLHIPLRHIRCEPFKTLPPTISTTPRTTSPSLKQCMGCKRIAEPHDCKEIITCAEHEQCSADFYITPQGHAFYDLGCRSNRVCDAISKFGKRDITNKRQDQNLYICQECCDTEHCNLYGCADKAKLNRTLCYNCVDVAHPGDCDVISVCDIDKKCFARHFITDMFEERWRLGCEEKQKCTDIAKYSMYAGHPKTKKQVIGGSDGFDLCYYCCDDNFCNKKDCEKGLSSSTQPLLSSLTTSAYNKHIEHSTSVSYAKADDSTTMAIGIKNGITSSIT</sequence>
<dbReference type="SMART" id="SM00327">
    <property type="entry name" value="VWA"/>
    <property type="match status" value="1"/>
</dbReference>